<keyword evidence="2" id="KW-0805">Transcription regulation</keyword>
<comment type="caution">
    <text evidence="7">The sequence shown here is derived from an EMBL/GenBank/DDBJ whole genome shotgun (WGS) entry which is preliminary data.</text>
</comment>
<dbReference type="PANTHER" id="PTHR12396:SF38">
    <property type="entry name" value="METHYL-CPG-BINDING DOMAIN-CONTAINING PROTEIN 7"/>
    <property type="match status" value="1"/>
</dbReference>
<evidence type="ECO:0000256" key="2">
    <source>
        <dbReference type="ARBA" id="ARBA00023015"/>
    </source>
</evidence>
<name>A0ABD3C7W3_9LAMI</name>
<feature type="domain" description="MBD" evidence="6">
    <location>
        <begin position="23"/>
        <end position="99"/>
    </location>
</feature>
<evidence type="ECO:0000313" key="7">
    <source>
        <dbReference type="EMBL" id="KAL3625895.1"/>
    </source>
</evidence>
<feature type="domain" description="MBD" evidence="6">
    <location>
        <begin position="136"/>
        <end position="207"/>
    </location>
</feature>
<evidence type="ECO:0000259" key="6">
    <source>
        <dbReference type="PROSITE" id="PS50982"/>
    </source>
</evidence>
<proteinExistence type="predicted"/>
<evidence type="ECO:0000256" key="5">
    <source>
        <dbReference type="ARBA" id="ARBA00023242"/>
    </source>
</evidence>
<dbReference type="GO" id="GO:0003677">
    <property type="term" value="F:DNA binding"/>
    <property type="evidence" value="ECO:0007669"/>
    <property type="project" value="UniProtKB-KW"/>
</dbReference>
<accession>A0ABD3C7W3</accession>
<dbReference type="InterPro" id="IPR001739">
    <property type="entry name" value="Methyl_CpG_DNA-bd"/>
</dbReference>
<evidence type="ECO:0000256" key="4">
    <source>
        <dbReference type="ARBA" id="ARBA00023163"/>
    </source>
</evidence>
<dbReference type="Pfam" id="PF01429">
    <property type="entry name" value="MBD"/>
    <property type="match status" value="2"/>
</dbReference>
<evidence type="ECO:0000313" key="8">
    <source>
        <dbReference type="Proteomes" id="UP001632038"/>
    </source>
</evidence>
<dbReference type="InterPro" id="IPR016177">
    <property type="entry name" value="DNA-bd_dom_sf"/>
</dbReference>
<gene>
    <name evidence="7" type="primary">MBD7</name>
    <name evidence="7" type="ORF">CASFOL_030424</name>
</gene>
<keyword evidence="8" id="KW-1185">Reference proteome</keyword>
<protein>
    <submittedName>
        <fullName evidence="7">Methyl-CpG binding domain</fullName>
    </submittedName>
</protein>
<organism evidence="7 8">
    <name type="scientific">Castilleja foliolosa</name>
    <dbReference type="NCBI Taxonomy" id="1961234"/>
    <lineage>
        <taxon>Eukaryota</taxon>
        <taxon>Viridiplantae</taxon>
        <taxon>Streptophyta</taxon>
        <taxon>Embryophyta</taxon>
        <taxon>Tracheophyta</taxon>
        <taxon>Spermatophyta</taxon>
        <taxon>Magnoliopsida</taxon>
        <taxon>eudicotyledons</taxon>
        <taxon>Gunneridae</taxon>
        <taxon>Pentapetalae</taxon>
        <taxon>asterids</taxon>
        <taxon>lamiids</taxon>
        <taxon>Lamiales</taxon>
        <taxon>Orobanchaceae</taxon>
        <taxon>Pedicularideae</taxon>
        <taxon>Castillejinae</taxon>
        <taxon>Castilleja</taxon>
    </lineage>
</organism>
<dbReference type="GO" id="GO:0005634">
    <property type="term" value="C:nucleus"/>
    <property type="evidence" value="ECO:0007669"/>
    <property type="project" value="UniProtKB-SubCell"/>
</dbReference>
<dbReference type="EMBL" id="JAVIJP010000048">
    <property type="protein sequence ID" value="KAL3625895.1"/>
    <property type="molecule type" value="Genomic_DNA"/>
</dbReference>
<dbReference type="SUPFAM" id="SSF54171">
    <property type="entry name" value="DNA-binding domain"/>
    <property type="match status" value="2"/>
</dbReference>
<keyword evidence="3" id="KW-0238">DNA-binding</keyword>
<evidence type="ECO:0000256" key="3">
    <source>
        <dbReference type="ARBA" id="ARBA00023125"/>
    </source>
</evidence>
<keyword evidence="4" id="KW-0804">Transcription</keyword>
<keyword evidence="5" id="KW-0539">Nucleus</keyword>
<dbReference type="Gene3D" id="3.30.890.10">
    <property type="entry name" value="Methyl-cpg-binding Protein 2, Chain A"/>
    <property type="match status" value="2"/>
</dbReference>
<reference evidence="8" key="1">
    <citation type="journal article" date="2024" name="IScience">
        <title>Strigolactones Initiate the Formation of Haustorium-like Structures in Castilleja.</title>
        <authorList>
            <person name="Buerger M."/>
            <person name="Peterson D."/>
            <person name="Chory J."/>
        </authorList>
    </citation>
    <scope>NUCLEOTIDE SEQUENCE [LARGE SCALE GENOMIC DNA]</scope>
</reference>
<evidence type="ECO:0000256" key="1">
    <source>
        <dbReference type="ARBA" id="ARBA00004123"/>
    </source>
</evidence>
<sequence>MEHRLKSTTAHSPSNSMLVPYDLRHLAVVPSEIPAGWGVEEVTRRNGSHTDRYYYEAGTGRKFRSIREVDRYLSAIKLGYPCTRSTTNKPTYNHKSDYQRMLVSSDRQRKMIVSGGKLMRVDDDIHGSDLSKGPCETPPGMAAFSLPDGWIVEEVPRRYNSWADKYYYEPETGRKFRSLVAVERHLAELEDNAPLAKALEEIKENRPLSKVFKLVNLAKKKKVTEANTQASSFIDPPMKVKWVLASPQGDIWNAYIADTLIPEAVKQQWAKRFELFMNDGNQ</sequence>
<dbReference type="Proteomes" id="UP001632038">
    <property type="component" value="Unassembled WGS sequence"/>
</dbReference>
<comment type="subcellular location">
    <subcellularLocation>
        <location evidence="1">Nucleus</location>
    </subcellularLocation>
</comment>
<dbReference type="AlphaFoldDB" id="A0ABD3C7W3"/>
<dbReference type="PROSITE" id="PS50982">
    <property type="entry name" value="MBD"/>
    <property type="match status" value="2"/>
</dbReference>
<dbReference type="PANTHER" id="PTHR12396">
    <property type="entry name" value="METHYL-CPG BINDING PROTEIN, MBD"/>
    <property type="match status" value="1"/>
</dbReference>